<dbReference type="GO" id="GO:0071555">
    <property type="term" value="P:cell wall organization"/>
    <property type="evidence" value="ECO:0007669"/>
    <property type="project" value="UniProtKB-KW"/>
</dbReference>
<dbReference type="InterPro" id="IPR018044">
    <property type="entry name" value="Peptidase_S11"/>
</dbReference>
<dbReference type="PANTHER" id="PTHR21581:SF6">
    <property type="entry name" value="TRAFFICKING PROTEIN PARTICLE COMPLEX SUBUNIT 12"/>
    <property type="match status" value="1"/>
</dbReference>
<comment type="caution">
    <text evidence="11">The sequence shown here is derived from an EMBL/GenBank/DDBJ whole genome shotgun (WGS) entry which is preliminary data.</text>
</comment>
<dbReference type="InterPro" id="IPR012338">
    <property type="entry name" value="Beta-lactam/transpept-like"/>
</dbReference>
<sequence length="332" mass="35133">MPDRTTQVQLFLAVLLLGLLAGPGVIEALQRLPLKGAEGVASSAKALKRQGGEAQAPSPAPYDPFRSLILQAKSAYVWDVNAHRKLYAKNAEARLPLASVTKIMTALVAAEAMPKDTLVTIGREDIAQEGDTGLYAGEVWTLEKLLAFTLVASSNDGASAIAAAGSISLQGGPGTTTLPHKDIFVLHMNEKARAIGLTQTTFQNESGLDVAAGVSGGYGSARDMAMLFEYVFRKHPDIFLPTAQSRLTLRSESGFVHEVANTNQDVVAISGIIGSKTGYTELAGGNLVVVVDIGISHPVVIVVLGSTQEKRFEDVKKLIAATTETITNQPER</sequence>
<feature type="active site" description="Proton acceptor" evidence="7">
    <location>
        <position position="102"/>
    </location>
</feature>
<feature type="active site" evidence="7">
    <location>
        <position position="153"/>
    </location>
</feature>
<keyword evidence="6" id="KW-0961">Cell wall biogenesis/degradation</keyword>
<evidence type="ECO:0000256" key="2">
    <source>
        <dbReference type="ARBA" id="ARBA00022729"/>
    </source>
</evidence>
<evidence type="ECO:0000256" key="5">
    <source>
        <dbReference type="ARBA" id="ARBA00022984"/>
    </source>
</evidence>
<keyword evidence="4" id="KW-0133">Cell shape</keyword>
<gene>
    <name evidence="11" type="ORF">A3D65_01420</name>
</gene>
<accession>A0A1G2D253</accession>
<comment type="similarity">
    <text evidence="1 9">Belongs to the peptidase S11 family.</text>
</comment>
<keyword evidence="2" id="KW-0732">Signal</keyword>
<dbReference type="GO" id="GO:0006508">
    <property type="term" value="P:proteolysis"/>
    <property type="evidence" value="ECO:0007669"/>
    <property type="project" value="InterPro"/>
</dbReference>
<evidence type="ECO:0000256" key="1">
    <source>
        <dbReference type="ARBA" id="ARBA00007164"/>
    </source>
</evidence>
<dbReference type="EMBL" id="MHLL01000053">
    <property type="protein sequence ID" value="OGZ07744.1"/>
    <property type="molecule type" value="Genomic_DNA"/>
</dbReference>
<dbReference type="PANTHER" id="PTHR21581">
    <property type="entry name" value="D-ALANYL-D-ALANINE CARBOXYPEPTIDASE"/>
    <property type="match status" value="1"/>
</dbReference>
<evidence type="ECO:0000256" key="7">
    <source>
        <dbReference type="PIRSR" id="PIRSR618044-1"/>
    </source>
</evidence>
<dbReference type="AlphaFoldDB" id="A0A1G2D253"/>
<evidence type="ECO:0000256" key="9">
    <source>
        <dbReference type="RuleBase" id="RU004016"/>
    </source>
</evidence>
<dbReference type="Gene3D" id="3.40.710.10">
    <property type="entry name" value="DD-peptidase/beta-lactamase superfamily"/>
    <property type="match status" value="1"/>
</dbReference>
<evidence type="ECO:0000256" key="4">
    <source>
        <dbReference type="ARBA" id="ARBA00022960"/>
    </source>
</evidence>
<keyword evidence="5" id="KW-0573">Peptidoglycan synthesis</keyword>
<feature type="binding site" evidence="8">
    <location>
        <position position="276"/>
    </location>
    <ligand>
        <name>substrate</name>
    </ligand>
</feature>
<organism evidence="11 12">
    <name type="scientific">Candidatus Lloydbacteria bacterium RIFCSPHIGHO2_02_FULL_50_13</name>
    <dbReference type="NCBI Taxonomy" id="1798661"/>
    <lineage>
        <taxon>Bacteria</taxon>
        <taxon>Candidatus Lloydiibacteriota</taxon>
    </lineage>
</organism>
<evidence type="ECO:0000313" key="12">
    <source>
        <dbReference type="Proteomes" id="UP000177996"/>
    </source>
</evidence>
<evidence type="ECO:0000256" key="8">
    <source>
        <dbReference type="PIRSR" id="PIRSR618044-2"/>
    </source>
</evidence>
<dbReference type="Pfam" id="PF00768">
    <property type="entry name" value="Peptidase_S11"/>
    <property type="match status" value="1"/>
</dbReference>
<name>A0A1G2D253_9BACT</name>
<feature type="domain" description="Peptidase S11 D-alanyl-D-alanine carboxypeptidase A N-terminal" evidence="10">
    <location>
        <begin position="70"/>
        <end position="306"/>
    </location>
</feature>
<keyword evidence="3" id="KW-0378">Hydrolase</keyword>
<proteinExistence type="inferred from homology"/>
<dbReference type="GO" id="GO:0009252">
    <property type="term" value="P:peptidoglycan biosynthetic process"/>
    <property type="evidence" value="ECO:0007669"/>
    <property type="project" value="UniProtKB-KW"/>
</dbReference>
<evidence type="ECO:0000313" key="11">
    <source>
        <dbReference type="EMBL" id="OGZ07744.1"/>
    </source>
</evidence>
<evidence type="ECO:0000259" key="10">
    <source>
        <dbReference type="Pfam" id="PF00768"/>
    </source>
</evidence>
<evidence type="ECO:0000256" key="6">
    <source>
        <dbReference type="ARBA" id="ARBA00023316"/>
    </source>
</evidence>
<reference evidence="11 12" key="1">
    <citation type="journal article" date="2016" name="Nat. Commun.">
        <title>Thousands of microbial genomes shed light on interconnected biogeochemical processes in an aquifer system.</title>
        <authorList>
            <person name="Anantharaman K."/>
            <person name="Brown C.T."/>
            <person name="Hug L.A."/>
            <person name="Sharon I."/>
            <person name="Castelle C.J."/>
            <person name="Probst A.J."/>
            <person name="Thomas B.C."/>
            <person name="Singh A."/>
            <person name="Wilkins M.J."/>
            <person name="Karaoz U."/>
            <person name="Brodie E.L."/>
            <person name="Williams K.H."/>
            <person name="Hubbard S.S."/>
            <person name="Banfield J.F."/>
        </authorList>
    </citation>
    <scope>NUCLEOTIDE SEQUENCE [LARGE SCALE GENOMIC DNA]</scope>
</reference>
<dbReference type="GO" id="GO:0009002">
    <property type="term" value="F:serine-type D-Ala-D-Ala carboxypeptidase activity"/>
    <property type="evidence" value="ECO:0007669"/>
    <property type="project" value="InterPro"/>
</dbReference>
<dbReference type="PRINTS" id="PR00725">
    <property type="entry name" value="DADACBPTASE1"/>
</dbReference>
<protein>
    <recommendedName>
        <fullName evidence="10">Peptidase S11 D-alanyl-D-alanine carboxypeptidase A N-terminal domain-containing protein</fullName>
    </recommendedName>
</protein>
<evidence type="ECO:0000256" key="3">
    <source>
        <dbReference type="ARBA" id="ARBA00022801"/>
    </source>
</evidence>
<dbReference type="Proteomes" id="UP000177996">
    <property type="component" value="Unassembled WGS sequence"/>
</dbReference>
<feature type="active site" description="Acyl-ester intermediate" evidence="7">
    <location>
        <position position="99"/>
    </location>
</feature>
<dbReference type="SUPFAM" id="SSF56601">
    <property type="entry name" value="beta-lactamase/transpeptidase-like"/>
    <property type="match status" value="1"/>
</dbReference>
<dbReference type="GO" id="GO:0008360">
    <property type="term" value="P:regulation of cell shape"/>
    <property type="evidence" value="ECO:0007669"/>
    <property type="project" value="UniProtKB-KW"/>
</dbReference>
<dbReference type="InterPro" id="IPR001967">
    <property type="entry name" value="Peptidase_S11_N"/>
</dbReference>
<dbReference type="STRING" id="1798661.A3D65_01420"/>